<dbReference type="EMBL" id="CYRY02000325">
    <property type="protein sequence ID" value="VCW49677.1"/>
    <property type="molecule type" value="Genomic_DNA"/>
</dbReference>
<name>A0A9X9LCD6_GULGU</name>
<evidence type="ECO:0000313" key="1">
    <source>
        <dbReference type="EMBL" id="VCW49677.1"/>
    </source>
</evidence>
<organism evidence="1 2">
    <name type="scientific">Gulo gulo</name>
    <name type="common">Wolverine</name>
    <name type="synonym">Gluton</name>
    <dbReference type="NCBI Taxonomy" id="48420"/>
    <lineage>
        <taxon>Eukaryota</taxon>
        <taxon>Metazoa</taxon>
        <taxon>Chordata</taxon>
        <taxon>Craniata</taxon>
        <taxon>Vertebrata</taxon>
        <taxon>Euteleostomi</taxon>
        <taxon>Mammalia</taxon>
        <taxon>Eutheria</taxon>
        <taxon>Laurasiatheria</taxon>
        <taxon>Carnivora</taxon>
        <taxon>Caniformia</taxon>
        <taxon>Musteloidea</taxon>
        <taxon>Mustelidae</taxon>
        <taxon>Guloninae</taxon>
        <taxon>Gulo</taxon>
    </lineage>
</organism>
<dbReference type="Proteomes" id="UP000269945">
    <property type="component" value="Unassembled WGS sequence"/>
</dbReference>
<protein>
    <submittedName>
        <fullName evidence="1">Uncharacterized protein</fullName>
    </submittedName>
</protein>
<evidence type="ECO:0000313" key="2">
    <source>
        <dbReference type="Proteomes" id="UP000269945"/>
    </source>
</evidence>
<accession>A0A9X9LCD6</accession>
<comment type="caution">
    <text evidence="1">The sequence shown here is derived from an EMBL/GenBank/DDBJ whole genome shotgun (WGS) entry which is preliminary data.</text>
</comment>
<reference evidence="1 2" key="1">
    <citation type="submission" date="2018-10" db="EMBL/GenBank/DDBJ databases">
        <authorList>
            <person name="Ekblom R."/>
            <person name="Jareborg N."/>
        </authorList>
    </citation>
    <scope>NUCLEOTIDE SEQUENCE [LARGE SCALE GENOMIC DNA]</scope>
    <source>
        <tissue evidence="1">Muscle</tissue>
    </source>
</reference>
<keyword evidence="2" id="KW-1185">Reference proteome</keyword>
<proteinExistence type="predicted"/>
<sequence length="14" mass="1406">MPTSTAKSISGPQT</sequence>
<gene>
    <name evidence="1" type="ORF">BN2614_LOCUS2</name>
</gene>